<dbReference type="RefSeq" id="WP_130357184.1">
    <property type="nucleotide sequence ID" value="NZ_SGXC01000001.1"/>
</dbReference>
<proteinExistence type="predicted"/>
<dbReference type="EMBL" id="SGXC01000001">
    <property type="protein sequence ID" value="RZS86058.1"/>
    <property type="molecule type" value="Genomic_DNA"/>
</dbReference>
<evidence type="ECO:0000313" key="2">
    <source>
        <dbReference type="Proteomes" id="UP000292445"/>
    </source>
</evidence>
<evidence type="ECO:0008006" key="3">
    <source>
        <dbReference type="Google" id="ProtNLM"/>
    </source>
</evidence>
<protein>
    <recommendedName>
        <fullName evidence="3">ArsR family transcriptional regulator</fullName>
    </recommendedName>
</protein>
<dbReference type="Proteomes" id="UP000292445">
    <property type="component" value="Unassembled WGS sequence"/>
</dbReference>
<evidence type="ECO:0000313" key="1">
    <source>
        <dbReference type="EMBL" id="RZS86058.1"/>
    </source>
</evidence>
<dbReference type="OrthoDB" id="8527781at2"/>
<reference evidence="1 2" key="1">
    <citation type="submission" date="2019-02" db="EMBL/GenBank/DDBJ databases">
        <title>Genomic Encyclopedia of Type Strains, Phase IV (KMG-IV): sequencing the most valuable type-strain genomes for metagenomic binning, comparative biology and taxonomic classification.</title>
        <authorList>
            <person name="Goeker M."/>
        </authorList>
    </citation>
    <scope>NUCLEOTIDE SEQUENCE [LARGE SCALE GENOMIC DNA]</scope>
    <source>
        <strain evidence="1 2">K24</strain>
    </source>
</reference>
<comment type="caution">
    <text evidence="1">The sequence shown here is derived from an EMBL/GenBank/DDBJ whole genome shotgun (WGS) entry which is preliminary data.</text>
</comment>
<sequence>MSKFSDFLREDQRLVILRLLAEQPAYRANSSVLRAALESFGHSMSRDQVKTELRWLEEQGLLDIENLDVVLVATLRERGQDVATGRAVAPGVKRPGA</sequence>
<dbReference type="SUPFAM" id="SSF46785">
    <property type="entry name" value="Winged helix' DNA-binding domain"/>
    <property type="match status" value="1"/>
</dbReference>
<gene>
    <name evidence="1" type="ORF">EV675_2092</name>
</gene>
<keyword evidence="2" id="KW-1185">Reference proteome</keyword>
<name>A0A4Q7NM67_9BURK</name>
<dbReference type="InterPro" id="IPR036390">
    <property type="entry name" value="WH_DNA-bd_sf"/>
</dbReference>
<dbReference type="AlphaFoldDB" id="A0A4Q7NM67"/>
<organism evidence="1 2">
    <name type="scientific">Pigmentiphaga kullae</name>
    <dbReference type="NCBI Taxonomy" id="151784"/>
    <lineage>
        <taxon>Bacteria</taxon>
        <taxon>Pseudomonadati</taxon>
        <taxon>Pseudomonadota</taxon>
        <taxon>Betaproteobacteria</taxon>
        <taxon>Burkholderiales</taxon>
        <taxon>Alcaligenaceae</taxon>
        <taxon>Pigmentiphaga</taxon>
    </lineage>
</organism>
<accession>A0A4Q7NM67</accession>